<dbReference type="RefSeq" id="WP_343813601.1">
    <property type="nucleotide sequence ID" value="NZ_BAAADS010000018.1"/>
</dbReference>
<accession>A0ABN1G9L6</accession>
<keyword evidence="2" id="KW-1185">Reference proteome</keyword>
<proteinExistence type="predicted"/>
<comment type="caution">
    <text evidence="1">The sequence shown here is derived from an EMBL/GenBank/DDBJ whole genome shotgun (WGS) entry which is preliminary data.</text>
</comment>
<dbReference type="Proteomes" id="UP001500866">
    <property type="component" value="Unassembled WGS sequence"/>
</dbReference>
<sequence>MTHKHTKMYDDWMAIWNGDFEKIDTLIHKNFIGHWPDHDVKGISGFAEAVKMGRAYFYDITFKPVIPPIGYADRISGYWEMTARYLGNMDGAQAEQGIPVTFRGMDILIFEESKCIEYYVISDMMALMQQLKIG</sequence>
<dbReference type="InterPro" id="IPR009959">
    <property type="entry name" value="Cyclase_SnoaL-like"/>
</dbReference>
<name>A0ABN1G9L6_9BACI</name>
<organism evidence="1 2">
    <name type="scientific">Virgibacillus siamensis</name>
    <dbReference type="NCBI Taxonomy" id="480071"/>
    <lineage>
        <taxon>Bacteria</taxon>
        <taxon>Bacillati</taxon>
        <taxon>Bacillota</taxon>
        <taxon>Bacilli</taxon>
        <taxon>Bacillales</taxon>
        <taxon>Bacillaceae</taxon>
        <taxon>Virgibacillus</taxon>
    </lineage>
</organism>
<evidence type="ECO:0008006" key="3">
    <source>
        <dbReference type="Google" id="ProtNLM"/>
    </source>
</evidence>
<dbReference type="Gene3D" id="3.10.450.50">
    <property type="match status" value="1"/>
</dbReference>
<dbReference type="EMBL" id="BAAADS010000018">
    <property type="protein sequence ID" value="GAA0606761.1"/>
    <property type="molecule type" value="Genomic_DNA"/>
</dbReference>
<dbReference type="InterPro" id="IPR032710">
    <property type="entry name" value="NTF2-like_dom_sf"/>
</dbReference>
<dbReference type="Pfam" id="PF07366">
    <property type="entry name" value="SnoaL"/>
    <property type="match status" value="1"/>
</dbReference>
<dbReference type="SUPFAM" id="SSF54427">
    <property type="entry name" value="NTF2-like"/>
    <property type="match status" value="1"/>
</dbReference>
<reference evidence="1 2" key="1">
    <citation type="journal article" date="2019" name="Int. J. Syst. Evol. Microbiol.">
        <title>The Global Catalogue of Microorganisms (GCM) 10K type strain sequencing project: providing services to taxonomists for standard genome sequencing and annotation.</title>
        <authorList>
            <consortium name="The Broad Institute Genomics Platform"/>
            <consortium name="The Broad Institute Genome Sequencing Center for Infectious Disease"/>
            <person name="Wu L."/>
            <person name="Ma J."/>
        </authorList>
    </citation>
    <scope>NUCLEOTIDE SEQUENCE [LARGE SCALE GENOMIC DNA]</scope>
    <source>
        <strain evidence="1 2">JCM 15395</strain>
    </source>
</reference>
<evidence type="ECO:0000313" key="1">
    <source>
        <dbReference type="EMBL" id="GAA0606761.1"/>
    </source>
</evidence>
<protein>
    <recommendedName>
        <fullName evidence="3">SnoaL-like polyketide cyclase</fullName>
    </recommendedName>
</protein>
<gene>
    <name evidence="1" type="ORF">GCM10009001_25020</name>
</gene>
<evidence type="ECO:0000313" key="2">
    <source>
        <dbReference type="Proteomes" id="UP001500866"/>
    </source>
</evidence>